<dbReference type="Proteomes" id="UP000838756">
    <property type="component" value="Unassembled WGS sequence"/>
</dbReference>
<keyword evidence="2" id="KW-1185">Reference proteome</keyword>
<proteinExistence type="predicted"/>
<feature type="non-terminal residue" evidence="1">
    <location>
        <position position="1"/>
    </location>
</feature>
<organism evidence="1 2">
    <name type="scientific">Pararge aegeria aegeria</name>
    <dbReference type="NCBI Taxonomy" id="348720"/>
    <lineage>
        <taxon>Eukaryota</taxon>
        <taxon>Metazoa</taxon>
        <taxon>Ecdysozoa</taxon>
        <taxon>Arthropoda</taxon>
        <taxon>Hexapoda</taxon>
        <taxon>Insecta</taxon>
        <taxon>Pterygota</taxon>
        <taxon>Neoptera</taxon>
        <taxon>Endopterygota</taxon>
        <taxon>Lepidoptera</taxon>
        <taxon>Glossata</taxon>
        <taxon>Ditrysia</taxon>
        <taxon>Papilionoidea</taxon>
        <taxon>Nymphalidae</taxon>
        <taxon>Satyrinae</taxon>
        <taxon>Satyrini</taxon>
        <taxon>Parargina</taxon>
        <taxon>Pararge</taxon>
    </lineage>
</organism>
<accession>A0A8S4R1B2</accession>
<dbReference type="AlphaFoldDB" id="A0A8S4R1B2"/>
<gene>
    <name evidence="1" type="primary">jg1973</name>
    <name evidence="1" type="ORF">PAEG_LOCUS6965</name>
</gene>
<dbReference type="OrthoDB" id="6375767at2759"/>
<dbReference type="PRINTS" id="PR00597">
    <property type="entry name" value="GELSOLIN"/>
</dbReference>
<protein>
    <submittedName>
        <fullName evidence="1">Jg1973 protein</fullName>
    </submittedName>
</protein>
<dbReference type="SUPFAM" id="SSF55753">
    <property type="entry name" value="Actin depolymerizing proteins"/>
    <property type="match status" value="2"/>
</dbReference>
<dbReference type="GO" id="GO:0051015">
    <property type="term" value="F:actin filament binding"/>
    <property type="evidence" value="ECO:0007669"/>
    <property type="project" value="InterPro"/>
</dbReference>
<evidence type="ECO:0000313" key="2">
    <source>
        <dbReference type="Proteomes" id="UP000838756"/>
    </source>
</evidence>
<evidence type="ECO:0000313" key="1">
    <source>
        <dbReference type="EMBL" id="CAH2225434.1"/>
    </source>
</evidence>
<dbReference type="EMBL" id="CAKXAJ010020941">
    <property type="protein sequence ID" value="CAH2225434.1"/>
    <property type="molecule type" value="Genomic_DNA"/>
</dbReference>
<sequence>VPVTRVSEGSESCTFKQYFHNWDSVKPATTGSVKSIAAQIEAGLFSGDSDDESEAFAKFVGKSASARGYMPDEGAGELKVFRASEEPEDITESVAESPKLYQSDVYVVKYQYKDENDEEATVVYLWIYVIVTRCSYSRQLLAPVTRSSYLHQLLAPVTCTSNSLQLLA</sequence>
<dbReference type="InterPro" id="IPR007122">
    <property type="entry name" value="Villin/Gelsolin"/>
</dbReference>
<name>A0A8S4R1B2_9NEOP</name>
<comment type="caution">
    <text evidence="1">The sequence shown here is derived from an EMBL/GenBank/DDBJ whole genome shotgun (WGS) entry which is preliminary data.</text>
</comment>
<reference evidence="1" key="1">
    <citation type="submission" date="2022-03" db="EMBL/GenBank/DDBJ databases">
        <authorList>
            <person name="Lindestad O."/>
        </authorList>
    </citation>
    <scope>NUCLEOTIDE SEQUENCE</scope>
</reference>